<organism evidence="6 7">
    <name type="scientific">Stichopus japonicus</name>
    <name type="common">Sea cucumber</name>
    <dbReference type="NCBI Taxonomy" id="307972"/>
    <lineage>
        <taxon>Eukaryota</taxon>
        <taxon>Metazoa</taxon>
        <taxon>Echinodermata</taxon>
        <taxon>Eleutherozoa</taxon>
        <taxon>Echinozoa</taxon>
        <taxon>Holothuroidea</taxon>
        <taxon>Aspidochirotacea</taxon>
        <taxon>Aspidochirotida</taxon>
        <taxon>Stichopodidae</taxon>
        <taxon>Apostichopus</taxon>
    </lineage>
</organism>
<dbReference type="InterPro" id="IPR001683">
    <property type="entry name" value="PX_dom"/>
</dbReference>
<dbReference type="InterPro" id="IPR044926">
    <property type="entry name" value="RGS_subdomain_2"/>
</dbReference>
<dbReference type="InterPro" id="IPR036305">
    <property type="entry name" value="RGS_sf"/>
</dbReference>
<dbReference type="Gene3D" id="1.10.167.10">
    <property type="entry name" value="Regulator of G-protein Signalling 4, domain 2"/>
    <property type="match status" value="1"/>
</dbReference>
<feature type="transmembrane region" description="Helical" evidence="3">
    <location>
        <begin position="31"/>
        <end position="50"/>
    </location>
</feature>
<sequence length="969" mass="110876">MAEKGLNILFYLVAGLGIFLALVYQLGLKSLFLYAIVGMVGFCLGLGIILCSGNRKKSVLKPQPPVGFNVLVTKVMEVIKKKKRRVRKVVVSRSVDKSVKEVFELVVRDFIISWYRDIGKDEDMFLDALEEDVWEFVDNLQRRLRNVDKVHLLTSDIVLKLLEHFQMLKETSYIEGEEPKPFYLHPCLATEATETEFLREAVEVLLVLLLPERLAGCETARHLLREAFTCTVFRPAVDTICDPHYINETFLSYLDYRVQLAERHKKKYAYAASYEDFIQMIGECNDIDELLQMRYHILTEIMHATILDDLKKTRKLEADKIPKGNSKSDLLRARNLKRYINQCKVAKTHCEKRVQLVGGAAYGSYFTTSSTETGPKPHQRLLSLDEILADEMGRDLLKIFLTKEGKEDLLHFWVSVESMKTCKKPQDQHMKATDIYQTFIASKSIIDVDKKIAKDMGEYLVSNKGPEAFYDAQTQIYQSLDEEFYPAFLVSETYEKLMEKLGIEDNSEIESGSEVTKNYEPVVGDAMDSSSQHSMQDQSDRIEATLMQLEDKLKQKTQAVVNFKKSHSANAKMQEDLESEIEDLKNEKKSLELYIERIDLWWEHVGKWRTDICLPEVPKDLENFILHFKLVIHPIDPSIKTCGWVVLRKLEDFHLLQDRLKDCSKWVKKAKLPSISKRSSRSLDQKELEKMKDSLQRFLSAVLQDDTLRQSEALFSLIIPTPKLLKDAPPVAQKRSLFSLSSIFKSSVLREEDAEDEEEEEGSSDRKDSIAEPLYELISEIFELHGTFKWLRRSLIIFVQATFGGTINKEIQKGIDWIFFGAVASLLRADLQRFYVARGDWKGNARGSPSKELVTETRKKARQKFLENLPDFLQNLLGKKNSRLGALKIFDAFQDSRTNKHMFYPRNGDLHLRMSGVSGMEANVQDGMSAMEMNVQGGASGMEMNVQDGRSGMEANVCPGGASGMETNV</sequence>
<evidence type="ECO:0000259" key="4">
    <source>
        <dbReference type="PROSITE" id="PS50132"/>
    </source>
</evidence>
<dbReference type="Proteomes" id="UP000230750">
    <property type="component" value="Unassembled WGS sequence"/>
</dbReference>
<feature type="domain" description="RGS" evidence="4">
    <location>
        <begin position="383"/>
        <end position="498"/>
    </location>
</feature>
<gene>
    <name evidence="6" type="ORF">BSL78_26753</name>
</gene>
<feature type="coiled-coil region" evidence="2">
    <location>
        <begin position="532"/>
        <end position="594"/>
    </location>
</feature>
<dbReference type="InterPro" id="IPR016137">
    <property type="entry name" value="RGS"/>
</dbReference>
<keyword evidence="7" id="KW-1185">Reference proteome</keyword>
<dbReference type="PRINTS" id="PR01301">
    <property type="entry name" value="RGSPROTEIN"/>
</dbReference>
<dbReference type="InterPro" id="IPR003114">
    <property type="entry name" value="Phox_assoc"/>
</dbReference>
<dbReference type="PROSITE" id="PS51207">
    <property type="entry name" value="PXA"/>
    <property type="match status" value="1"/>
</dbReference>
<dbReference type="SUPFAM" id="SSF48097">
    <property type="entry name" value="Regulator of G-protein signaling, RGS"/>
    <property type="match status" value="1"/>
</dbReference>
<dbReference type="SMART" id="SM00315">
    <property type="entry name" value="RGS"/>
    <property type="match status" value="1"/>
</dbReference>
<dbReference type="PANTHER" id="PTHR22775">
    <property type="entry name" value="SORTING NEXIN"/>
    <property type="match status" value="1"/>
</dbReference>
<evidence type="ECO:0000259" key="5">
    <source>
        <dbReference type="PROSITE" id="PS51207"/>
    </source>
</evidence>
<evidence type="ECO:0000313" key="6">
    <source>
        <dbReference type="EMBL" id="PIK36408.1"/>
    </source>
</evidence>
<evidence type="ECO:0000256" key="1">
    <source>
        <dbReference type="ARBA" id="ARBA00010883"/>
    </source>
</evidence>
<dbReference type="SMART" id="SM00313">
    <property type="entry name" value="PXA"/>
    <property type="match status" value="1"/>
</dbReference>
<evidence type="ECO:0000313" key="7">
    <source>
        <dbReference type="Proteomes" id="UP000230750"/>
    </source>
</evidence>
<dbReference type="InterPro" id="IPR036871">
    <property type="entry name" value="PX_dom_sf"/>
</dbReference>
<name>A0A2G8JKZ0_STIJA</name>
<dbReference type="InterPro" id="IPR013937">
    <property type="entry name" value="Sorting_nexin_C"/>
</dbReference>
<dbReference type="AlphaFoldDB" id="A0A2G8JKZ0"/>
<dbReference type="OrthoDB" id="120967at2759"/>
<comment type="caution">
    <text evidence="6">The sequence shown here is derived from an EMBL/GenBank/DDBJ whole genome shotgun (WGS) entry which is preliminary data.</text>
</comment>
<dbReference type="PROSITE" id="PS50132">
    <property type="entry name" value="RGS"/>
    <property type="match status" value="1"/>
</dbReference>
<dbReference type="Gene3D" id="3.30.1520.10">
    <property type="entry name" value="Phox-like domain"/>
    <property type="match status" value="1"/>
</dbReference>
<dbReference type="PANTHER" id="PTHR22775:SF48">
    <property type="entry name" value="SORTING NEXIN-25"/>
    <property type="match status" value="1"/>
</dbReference>
<keyword evidence="3" id="KW-1133">Transmembrane helix</keyword>
<keyword evidence="3" id="KW-0812">Transmembrane</keyword>
<dbReference type="GO" id="GO:0035091">
    <property type="term" value="F:phosphatidylinositol binding"/>
    <property type="evidence" value="ECO:0007669"/>
    <property type="project" value="InterPro"/>
</dbReference>
<evidence type="ECO:0000256" key="2">
    <source>
        <dbReference type="SAM" id="Coils"/>
    </source>
</evidence>
<feature type="transmembrane region" description="Helical" evidence="3">
    <location>
        <begin position="6"/>
        <end position="24"/>
    </location>
</feature>
<keyword evidence="2" id="KW-0175">Coiled coil</keyword>
<accession>A0A2G8JKZ0</accession>
<feature type="domain" description="PXA" evidence="5">
    <location>
        <begin position="92"/>
        <end position="258"/>
    </location>
</feature>
<keyword evidence="3" id="KW-0472">Membrane</keyword>
<comment type="similarity">
    <text evidence="1">Belongs to the sorting nexin family.</text>
</comment>
<dbReference type="Pfam" id="PF00787">
    <property type="entry name" value="PX"/>
    <property type="match status" value="1"/>
</dbReference>
<dbReference type="SUPFAM" id="SSF64268">
    <property type="entry name" value="PX domain"/>
    <property type="match status" value="1"/>
</dbReference>
<proteinExistence type="inferred from homology"/>
<dbReference type="Pfam" id="PF02194">
    <property type="entry name" value="PXA"/>
    <property type="match status" value="1"/>
</dbReference>
<dbReference type="Pfam" id="PF08628">
    <property type="entry name" value="Nexin_C"/>
    <property type="match status" value="1"/>
</dbReference>
<evidence type="ECO:0000256" key="3">
    <source>
        <dbReference type="SAM" id="Phobius"/>
    </source>
</evidence>
<dbReference type="Pfam" id="PF00615">
    <property type="entry name" value="RGS"/>
    <property type="match status" value="1"/>
</dbReference>
<dbReference type="STRING" id="307972.A0A2G8JKZ0"/>
<reference evidence="6 7" key="1">
    <citation type="journal article" date="2017" name="PLoS Biol.">
        <title>The sea cucumber genome provides insights into morphological evolution and visceral regeneration.</title>
        <authorList>
            <person name="Zhang X."/>
            <person name="Sun L."/>
            <person name="Yuan J."/>
            <person name="Sun Y."/>
            <person name="Gao Y."/>
            <person name="Zhang L."/>
            <person name="Li S."/>
            <person name="Dai H."/>
            <person name="Hamel J.F."/>
            <person name="Liu C."/>
            <person name="Yu Y."/>
            <person name="Liu S."/>
            <person name="Lin W."/>
            <person name="Guo K."/>
            <person name="Jin S."/>
            <person name="Xu P."/>
            <person name="Storey K.B."/>
            <person name="Huan P."/>
            <person name="Zhang T."/>
            <person name="Zhou Y."/>
            <person name="Zhang J."/>
            <person name="Lin C."/>
            <person name="Li X."/>
            <person name="Xing L."/>
            <person name="Huo D."/>
            <person name="Sun M."/>
            <person name="Wang L."/>
            <person name="Mercier A."/>
            <person name="Li F."/>
            <person name="Yang H."/>
            <person name="Xiang J."/>
        </authorList>
    </citation>
    <scope>NUCLEOTIDE SEQUENCE [LARGE SCALE GENOMIC DNA]</scope>
    <source>
        <strain evidence="6">Shaxun</strain>
        <tissue evidence="6">Muscle</tissue>
    </source>
</reference>
<protein>
    <submittedName>
        <fullName evidence="6">Putative sorting nexin-25</fullName>
    </submittedName>
</protein>
<dbReference type="EMBL" id="MRZV01001680">
    <property type="protein sequence ID" value="PIK36408.1"/>
    <property type="molecule type" value="Genomic_DNA"/>
</dbReference>